<reference evidence="3" key="1">
    <citation type="journal article" date="2019" name="Int. J. Syst. Evol. Microbiol.">
        <title>The Global Catalogue of Microorganisms (GCM) 10K type strain sequencing project: providing services to taxonomists for standard genome sequencing and annotation.</title>
        <authorList>
            <consortium name="The Broad Institute Genomics Platform"/>
            <consortium name="The Broad Institute Genome Sequencing Center for Infectious Disease"/>
            <person name="Wu L."/>
            <person name="Ma J."/>
        </authorList>
    </citation>
    <scope>NUCLEOTIDE SEQUENCE [LARGE SCALE GENOMIC DNA]</scope>
    <source>
        <strain evidence="3">CGMCC 4.7455</strain>
    </source>
</reference>
<evidence type="ECO:0000313" key="2">
    <source>
        <dbReference type="EMBL" id="MFD1828936.1"/>
    </source>
</evidence>
<dbReference type="InterPro" id="IPR036869">
    <property type="entry name" value="J_dom_sf"/>
</dbReference>
<dbReference type="Proteomes" id="UP001597365">
    <property type="component" value="Unassembled WGS sequence"/>
</dbReference>
<organism evidence="2 3">
    <name type="scientific">Streptomyces desertarenae</name>
    <dbReference type="NCBI Taxonomy" id="2666184"/>
    <lineage>
        <taxon>Bacteria</taxon>
        <taxon>Bacillati</taxon>
        <taxon>Actinomycetota</taxon>
        <taxon>Actinomycetes</taxon>
        <taxon>Kitasatosporales</taxon>
        <taxon>Streptomycetaceae</taxon>
        <taxon>Streptomyces</taxon>
    </lineage>
</organism>
<feature type="region of interest" description="Disordered" evidence="1">
    <location>
        <begin position="292"/>
        <end position="314"/>
    </location>
</feature>
<comment type="caution">
    <text evidence="2">The sequence shown here is derived from an EMBL/GenBank/DDBJ whole genome shotgun (WGS) entry which is preliminary data.</text>
</comment>
<sequence>MPVDPEAQQDAEARRTGPKAEREAVERLDRAVRAAETALIEYEIAVETFRIEVENFSRLHQQRLGPLYARLDELDALIAEVVAARTGDPEDLRRAREARASVLPMPRVEELFQGWLDSGGLPPEATAMLTNRRVRPPERVRPGERARRLYRELVRQAHPDLAQDDAERARREEFLVRVNRAYADGDEEVLAELVGEWAAGPPDPAEREEARSEELYARLEWLAHRRELLAQVVSGLEESAIGSMLKLAPDDPDGLLEEIAAQLRTQIAEKEAHLAGLSAAGEAVGGGVAGGGAGAGAPGTGSADAGSAGAGWAG</sequence>
<evidence type="ECO:0000313" key="3">
    <source>
        <dbReference type="Proteomes" id="UP001597365"/>
    </source>
</evidence>
<evidence type="ECO:0008006" key="4">
    <source>
        <dbReference type="Google" id="ProtNLM"/>
    </source>
</evidence>
<dbReference type="SUPFAM" id="SSF46565">
    <property type="entry name" value="Chaperone J-domain"/>
    <property type="match status" value="1"/>
</dbReference>
<feature type="region of interest" description="Disordered" evidence="1">
    <location>
        <begin position="1"/>
        <end position="25"/>
    </location>
</feature>
<feature type="compositionally biased region" description="Basic and acidic residues" evidence="1">
    <location>
        <begin position="11"/>
        <end position="25"/>
    </location>
</feature>
<protein>
    <recommendedName>
        <fullName evidence="4">J domain-containing protein</fullName>
    </recommendedName>
</protein>
<dbReference type="RefSeq" id="WP_380896998.1">
    <property type="nucleotide sequence ID" value="NZ_JBHUFU010000002.1"/>
</dbReference>
<dbReference type="EMBL" id="JBHUFU010000002">
    <property type="protein sequence ID" value="MFD1828936.1"/>
    <property type="molecule type" value="Genomic_DNA"/>
</dbReference>
<evidence type="ECO:0000256" key="1">
    <source>
        <dbReference type="SAM" id="MobiDB-lite"/>
    </source>
</evidence>
<gene>
    <name evidence="2" type="ORF">ACFSJS_04555</name>
</gene>
<accession>A0ABW4PHK9</accession>
<name>A0ABW4PHK9_9ACTN</name>
<keyword evidence="3" id="KW-1185">Reference proteome</keyword>
<proteinExistence type="predicted"/>